<gene>
    <name evidence="1" type="ORF">OE059_07105</name>
</gene>
<organism evidence="1 2">
    <name type="scientific">Exiguobacterium profundum</name>
    <dbReference type="NCBI Taxonomy" id="307643"/>
    <lineage>
        <taxon>Bacteria</taxon>
        <taxon>Bacillati</taxon>
        <taxon>Bacillota</taxon>
        <taxon>Bacilli</taxon>
        <taxon>Bacillales</taxon>
        <taxon>Bacillales Family XII. Incertae Sedis</taxon>
        <taxon>Exiguobacterium</taxon>
    </lineage>
</organism>
<evidence type="ECO:0000313" key="2">
    <source>
        <dbReference type="Proteomes" id="UP001219957"/>
    </source>
</evidence>
<keyword evidence="2" id="KW-1185">Reference proteome</keyword>
<reference evidence="1 2" key="1">
    <citation type="submission" date="2022-10" db="EMBL/GenBank/DDBJ databases">
        <title>Complete genome sequence of Exiguobacterium profundum TSS-3 isolated from an extremely saline-alkaline spring located in Ixtapa, Chiapas-Mexico.</title>
        <authorList>
            <person name="Rincon-Rosales R."/>
            <person name="Rogel M.A."/>
            <person name="Rincon-Molina C.I."/>
            <person name="Guerrero G."/>
            <person name="Manzano-Gomez L.A."/>
            <person name="Lopez-Lopez A."/>
            <person name="Rincon Molina F.A."/>
            <person name="Martinez-Romero E."/>
        </authorList>
    </citation>
    <scope>NUCLEOTIDE SEQUENCE [LARGE SCALE GENOMIC DNA]</scope>
    <source>
        <strain evidence="1 2">TSS-3</strain>
    </source>
</reference>
<protein>
    <recommendedName>
        <fullName evidence="3">Immunity protein 30 domain-containing protein</fullName>
    </recommendedName>
</protein>
<proteinExistence type="predicted"/>
<sequence length="150" mass="17000">MDSRLEELILSMQVGEVKKLYDDVGYEAFSHELFSIAFSNESLTNYVVLVHLLHEDESPELHDLAFQVFTHPLCHIEGAYASSLMHAKKSLDVNHSIDVRSLENLLFLNTVPEKIVSDRDAVQIAKRIQTLEPDNEVASLVLRLIAPEED</sequence>
<accession>A0ABY8B4S7</accession>
<dbReference type="RefSeq" id="WP_275060579.1">
    <property type="nucleotide sequence ID" value="NZ_CP109617.1"/>
</dbReference>
<dbReference type="Proteomes" id="UP001219957">
    <property type="component" value="Chromosome"/>
</dbReference>
<evidence type="ECO:0008006" key="3">
    <source>
        <dbReference type="Google" id="ProtNLM"/>
    </source>
</evidence>
<name>A0ABY8B4S7_9BACL</name>
<evidence type="ECO:0000313" key="1">
    <source>
        <dbReference type="EMBL" id="WED56613.1"/>
    </source>
</evidence>
<dbReference type="EMBL" id="CP109617">
    <property type="protein sequence ID" value="WED56613.1"/>
    <property type="molecule type" value="Genomic_DNA"/>
</dbReference>